<dbReference type="InterPro" id="IPR039552">
    <property type="entry name" value="IS66_C"/>
</dbReference>
<dbReference type="InterPro" id="IPR004291">
    <property type="entry name" value="Transposase_IS66_central"/>
</dbReference>
<dbReference type="AlphaFoldDB" id="A0A0T5Z6Y7"/>
<dbReference type="PANTHER" id="PTHR33678:SF1">
    <property type="entry name" value="BLL1576 PROTEIN"/>
    <property type="match status" value="1"/>
</dbReference>
<evidence type="ECO:0000313" key="3">
    <source>
        <dbReference type="EMBL" id="KRT58608.1"/>
    </source>
</evidence>
<proteinExistence type="predicted"/>
<comment type="caution">
    <text evidence="3">The sequence shown here is derived from an EMBL/GenBank/DDBJ whole genome shotgun (WGS) entry which is preliminary data.</text>
</comment>
<dbReference type="Proteomes" id="UP000051276">
    <property type="component" value="Unassembled WGS sequence"/>
</dbReference>
<organism evidence="3 4">
    <name type="scientific">endosymbiont of Ridgeia piscesae</name>
    <dbReference type="NCBI Taxonomy" id="54398"/>
    <lineage>
        <taxon>Bacteria</taxon>
        <taxon>Pseudomonadati</taxon>
        <taxon>Pseudomonadota</taxon>
        <taxon>Gammaproteobacteria</taxon>
        <taxon>sulfur-oxidizing symbionts</taxon>
    </lineage>
</organism>
<reference evidence="3 4" key="1">
    <citation type="submission" date="2015-11" db="EMBL/GenBank/DDBJ databases">
        <title>The genome of Candidatus Endoriftia persephone in Ridgeia piscesae and population structure of the North Eastern Pacific vestimentiferan symbionts.</title>
        <authorList>
            <person name="Perez M."/>
            <person name="Juniper K.S."/>
        </authorList>
    </citation>
    <scope>NUCLEOTIDE SEQUENCE [LARGE SCALE GENOMIC DNA]</scope>
    <source>
        <strain evidence="3">Ind10</strain>
    </source>
</reference>
<dbReference type="PATRIC" id="fig|54398.4.peg.3399"/>
<dbReference type="STRING" id="54398.Ga0074115_1615"/>
<dbReference type="NCBIfam" id="NF033517">
    <property type="entry name" value="transpos_IS66"/>
    <property type="match status" value="1"/>
</dbReference>
<dbReference type="EMBL" id="LMXI01000308">
    <property type="protein sequence ID" value="KRT58608.1"/>
    <property type="molecule type" value="Genomic_DNA"/>
</dbReference>
<protein>
    <submittedName>
        <fullName evidence="3">IS66 C-terminal element</fullName>
    </submittedName>
</protein>
<feature type="domain" description="Transposase IS66 central" evidence="1">
    <location>
        <begin position="4"/>
        <end position="292"/>
    </location>
</feature>
<dbReference type="InterPro" id="IPR052344">
    <property type="entry name" value="Transposase-related"/>
</dbReference>
<dbReference type="Pfam" id="PF03050">
    <property type="entry name" value="DDE_Tnp_IS66"/>
    <property type="match status" value="1"/>
</dbReference>
<evidence type="ECO:0000313" key="4">
    <source>
        <dbReference type="Proteomes" id="UP000051276"/>
    </source>
</evidence>
<dbReference type="Pfam" id="PF13817">
    <property type="entry name" value="DDE_Tnp_IS66_C"/>
    <property type="match status" value="1"/>
</dbReference>
<sequence length="345" mass="38969">MGKCQARVQLLAWLLVAKYADALPLYRLEGILKRHGGRISRTTMANWIIRLGDVFKPLLNLLREHQLGADYLQADETRLQVLKETGKAAQSDKWMWLIRGGPPDQPVVLYEYDASRGEAVPLRLLEGFCGMLQTDGYAGYNKVCCENGITRIGCWDHARRKFVEASKAAPVKKRGQPVSKADMALSKIRKLYAIEQRIADLEPAEKTRQRQQLAGPVLEDLKAWLEKNRTRVPKDSLTYKAMQYTLNQWERLTGYCADGRLTISNALAENAIRPFAIGRKNWLFADTPRGARASASVYSLIETAKTNSLELFVYLHYVLQHIGAAETVEQIEALLPWNAKLKAAQ</sequence>
<name>A0A0T5Z6Y7_9GAMM</name>
<dbReference type="PANTHER" id="PTHR33678">
    <property type="entry name" value="BLL1576 PROTEIN"/>
    <property type="match status" value="1"/>
</dbReference>
<feature type="domain" description="Transposase IS66 C-terminal" evidence="2">
    <location>
        <begin position="299"/>
        <end position="337"/>
    </location>
</feature>
<evidence type="ECO:0000259" key="2">
    <source>
        <dbReference type="Pfam" id="PF13817"/>
    </source>
</evidence>
<evidence type="ECO:0000259" key="1">
    <source>
        <dbReference type="Pfam" id="PF03050"/>
    </source>
</evidence>
<accession>A0A0T5Z6Y7</accession>
<gene>
    <name evidence="3" type="ORF">Ga0076813_13866</name>
</gene>